<gene>
    <name evidence="2" type="ORF">EB796_016390</name>
</gene>
<feature type="compositionally biased region" description="Basic and acidic residues" evidence="1">
    <location>
        <begin position="94"/>
        <end position="107"/>
    </location>
</feature>
<name>A0A7J7JGS5_BUGNE</name>
<evidence type="ECO:0000313" key="3">
    <source>
        <dbReference type="Proteomes" id="UP000593567"/>
    </source>
</evidence>
<feature type="compositionally biased region" description="Polar residues" evidence="1">
    <location>
        <begin position="67"/>
        <end position="91"/>
    </location>
</feature>
<sequence length="199" mass="21650">MMSPENGDALEDDSLFPLLPQSPQHTVSYSAPFCGSKKVRKTSRTLSRQQAHDSSELVSTRAPIKGSDTNLPSDAKLQSSRITSYSKQNSMPARFDEKTTPSVDKKSPGNILHATSMDLTTSASIDSVSSATMDTVSSASINTVKSAASHVTPAPMNTVASVAMEVMRRQHRIKLNKLFHKKPISRETSSKSAKRNRFP</sequence>
<feature type="region of interest" description="Disordered" evidence="1">
    <location>
        <begin position="180"/>
        <end position="199"/>
    </location>
</feature>
<comment type="caution">
    <text evidence="2">The sequence shown here is derived from an EMBL/GenBank/DDBJ whole genome shotgun (WGS) entry which is preliminary data.</text>
</comment>
<dbReference type="Proteomes" id="UP000593567">
    <property type="component" value="Unassembled WGS sequence"/>
</dbReference>
<reference evidence="2" key="1">
    <citation type="submission" date="2020-06" db="EMBL/GenBank/DDBJ databases">
        <title>Draft genome of Bugula neritina, a colonial animal packing powerful symbionts and potential medicines.</title>
        <authorList>
            <person name="Rayko M."/>
        </authorList>
    </citation>
    <scope>NUCLEOTIDE SEQUENCE [LARGE SCALE GENOMIC DNA]</scope>
    <source>
        <strain evidence="2">Kwan_BN1</strain>
    </source>
</reference>
<dbReference type="EMBL" id="VXIV02002475">
    <property type="protein sequence ID" value="KAF6025305.1"/>
    <property type="molecule type" value="Genomic_DNA"/>
</dbReference>
<feature type="region of interest" description="Disordered" evidence="1">
    <location>
        <begin position="1"/>
        <end position="111"/>
    </location>
</feature>
<protein>
    <submittedName>
        <fullName evidence="2">Uncharacterized protein</fullName>
    </submittedName>
</protein>
<accession>A0A7J7JGS5</accession>
<evidence type="ECO:0000256" key="1">
    <source>
        <dbReference type="SAM" id="MobiDB-lite"/>
    </source>
</evidence>
<proteinExistence type="predicted"/>
<dbReference type="AlphaFoldDB" id="A0A7J7JGS5"/>
<evidence type="ECO:0000313" key="2">
    <source>
        <dbReference type="EMBL" id="KAF6025305.1"/>
    </source>
</evidence>
<organism evidence="2 3">
    <name type="scientific">Bugula neritina</name>
    <name type="common">Brown bryozoan</name>
    <name type="synonym">Sertularia neritina</name>
    <dbReference type="NCBI Taxonomy" id="10212"/>
    <lineage>
        <taxon>Eukaryota</taxon>
        <taxon>Metazoa</taxon>
        <taxon>Spiralia</taxon>
        <taxon>Lophotrochozoa</taxon>
        <taxon>Bryozoa</taxon>
        <taxon>Gymnolaemata</taxon>
        <taxon>Cheilostomatida</taxon>
        <taxon>Flustrina</taxon>
        <taxon>Buguloidea</taxon>
        <taxon>Bugulidae</taxon>
        <taxon>Bugula</taxon>
    </lineage>
</organism>
<keyword evidence="3" id="KW-1185">Reference proteome</keyword>